<dbReference type="RefSeq" id="WP_007575737.1">
    <property type="nucleotide sequence ID" value="NZ_BPTS01000002.1"/>
</dbReference>
<sequence length="94" mass="9892">MKKLNLKTVIQGVELIDSNMMQTLQGGYTPMIDCCCGSANSNEEQQPGSDCTCGSANNNKAVGQDCTCGLANSNLVKTNPMTSTAPAQKKLQFG</sequence>
<evidence type="ECO:0000313" key="2">
    <source>
        <dbReference type="Proteomes" id="UP000002772"/>
    </source>
</evidence>
<proteinExistence type="predicted"/>
<reference evidence="2" key="1">
    <citation type="journal article" date="2011" name="Stand. Genomic Sci.">
        <title>Non-contiguous finished genome sequence of the opportunistic oral pathogen Prevotella multisaccharivorax type strain (PPPA20).</title>
        <authorList>
            <person name="Pati A."/>
            <person name="Gronow S."/>
            <person name="Lu M."/>
            <person name="Lapidus A."/>
            <person name="Nolan M."/>
            <person name="Lucas S."/>
            <person name="Hammon N."/>
            <person name="Deshpande S."/>
            <person name="Cheng J.F."/>
            <person name="Tapia R."/>
            <person name="Han C."/>
            <person name="Goodwin L."/>
            <person name="Pitluck S."/>
            <person name="Liolios K."/>
            <person name="Pagani I."/>
            <person name="Mavromatis K."/>
            <person name="Mikhailova N."/>
            <person name="Huntemann M."/>
            <person name="Chen A."/>
            <person name="Palaniappan K."/>
            <person name="Land M."/>
            <person name="Hauser L."/>
            <person name="Detter J.C."/>
            <person name="Brambilla E.M."/>
            <person name="Rohde M."/>
            <person name="Goker M."/>
            <person name="Woyke T."/>
            <person name="Bristow J."/>
            <person name="Eisen J.A."/>
            <person name="Markowitz V."/>
            <person name="Hugenholtz P."/>
            <person name="Kyrpides N.C."/>
            <person name="Klenk H.P."/>
            <person name="Ivanova N."/>
        </authorList>
    </citation>
    <scope>NUCLEOTIDE SEQUENCE [LARGE SCALE GENOMIC DNA]</scope>
    <source>
        <strain evidence="2">DSM 17128</strain>
    </source>
</reference>
<dbReference type="EMBL" id="GL945017">
    <property type="protein sequence ID" value="EGN57883.1"/>
    <property type="molecule type" value="Genomic_DNA"/>
</dbReference>
<accession>F8NAX5</accession>
<dbReference type="STRING" id="688246.Premu_2526"/>
<dbReference type="Proteomes" id="UP000002772">
    <property type="component" value="Unassembled WGS sequence"/>
</dbReference>
<gene>
    <name evidence="1" type="ORF">Premu_2526</name>
</gene>
<organism evidence="1 2">
    <name type="scientific">Hallella multisaccharivorax DSM 17128</name>
    <dbReference type="NCBI Taxonomy" id="688246"/>
    <lineage>
        <taxon>Bacteria</taxon>
        <taxon>Pseudomonadati</taxon>
        <taxon>Bacteroidota</taxon>
        <taxon>Bacteroidia</taxon>
        <taxon>Bacteroidales</taxon>
        <taxon>Prevotellaceae</taxon>
        <taxon>Hallella</taxon>
    </lineage>
</organism>
<dbReference type="HOGENOM" id="CLU_2383711_0_0_10"/>
<protein>
    <submittedName>
        <fullName evidence="1">Uncharacterized protein</fullName>
    </submittedName>
</protein>
<keyword evidence="2" id="KW-1185">Reference proteome</keyword>
<name>F8NAX5_9BACT</name>
<dbReference type="AlphaFoldDB" id="F8NAX5"/>
<evidence type="ECO:0000313" key="1">
    <source>
        <dbReference type="EMBL" id="EGN57883.1"/>
    </source>
</evidence>